<feature type="compositionally biased region" description="Gly residues" evidence="1">
    <location>
        <begin position="1"/>
        <end position="11"/>
    </location>
</feature>
<sequence>MTPNSGEGGGATQSRGQLVGAVRGSRPNAGTVRERRASAERFDIAIPHVRCAVASDGGPALHARPLRAIAGRTASNELRGERRRAIAARSCPAANDDGRRERGPCRGAAAPANDRRMTHRRRSADKNPAVSDRRVLPKTMRRANQ</sequence>
<reference evidence="2" key="1">
    <citation type="submission" date="2018-08" db="EMBL/GenBank/DDBJ databases">
        <title>Identification of Burkholderia cepacia strains that express a Burkholderia pseudomallei-like capsular polysaccharide.</title>
        <authorList>
            <person name="Burtnick M.N."/>
            <person name="Vongsouvath M."/>
            <person name="Newton P."/>
            <person name="Wuthiekanun V."/>
            <person name="Limmathurotsakul D."/>
            <person name="Brett P.J."/>
            <person name="Chantratita N."/>
            <person name="Dance D.A."/>
        </authorList>
    </citation>
    <scope>NUCLEOTIDE SEQUENCE</scope>
    <source>
        <strain evidence="2">SBXCC001</strain>
    </source>
</reference>
<dbReference type="EMBL" id="QXCT01000002">
    <property type="protein sequence ID" value="MDW9257754.1"/>
    <property type="molecule type" value="Genomic_DNA"/>
</dbReference>
<organism evidence="2 3">
    <name type="scientific">Burkholderia thailandensis</name>
    <dbReference type="NCBI Taxonomy" id="57975"/>
    <lineage>
        <taxon>Bacteria</taxon>
        <taxon>Pseudomonadati</taxon>
        <taxon>Pseudomonadota</taxon>
        <taxon>Betaproteobacteria</taxon>
        <taxon>Burkholderiales</taxon>
        <taxon>Burkholderiaceae</taxon>
        <taxon>Burkholderia</taxon>
        <taxon>pseudomallei group</taxon>
    </lineage>
</organism>
<dbReference type="AlphaFoldDB" id="A0AAW9D6S8"/>
<feature type="region of interest" description="Disordered" evidence="1">
    <location>
        <begin position="90"/>
        <end position="145"/>
    </location>
</feature>
<evidence type="ECO:0000313" key="2">
    <source>
        <dbReference type="EMBL" id="MDW9257754.1"/>
    </source>
</evidence>
<protein>
    <submittedName>
        <fullName evidence="2">Uncharacterized protein</fullName>
    </submittedName>
</protein>
<feature type="region of interest" description="Disordered" evidence="1">
    <location>
        <begin position="1"/>
        <end position="36"/>
    </location>
</feature>
<dbReference type="RefSeq" id="WP_318826202.1">
    <property type="nucleotide sequence ID" value="NZ_QXCT01000002.1"/>
</dbReference>
<evidence type="ECO:0000313" key="3">
    <source>
        <dbReference type="Proteomes" id="UP001272137"/>
    </source>
</evidence>
<dbReference type="Proteomes" id="UP001272137">
    <property type="component" value="Unassembled WGS sequence"/>
</dbReference>
<gene>
    <name evidence="2" type="ORF">C7S16_2094</name>
</gene>
<evidence type="ECO:0000256" key="1">
    <source>
        <dbReference type="SAM" id="MobiDB-lite"/>
    </source>
</evidence>
<accession>A0AAW9D6S8</accession>
<comment type="caution">
    <text evidence="2">The sequence shown here is derived from an EMBL/GenBank/DDBJ whole genome shotgun (WGS) entry which is preliminary data.</text>
</comment>
<name>A0AAW9D6S8_BURTH</name>
<proteinExistence type="predicted"/>